<sequence length="442" mass="48603">MLATSSKEEIRELFDSIDTDKSGKISMNELFLWTLKYAQEETGTGIDSVFRRYDKSGRGALTITEFCTAAEELGFGAAAHDVFIELDPDGSGQVSYSEMKIMLGQRLLSPIAKRFIRAMAFDAAQRAVEVDTTGWTLRPESKESIREQVLEKLKSCAPARASDLYRAMSGGTNFILGRHNFHLAMSRIGMPPNQEALEKELYDDIDGDGSGIIGDSEFVAWLAGGASRRARARKLTLRTGLLANAPKWTGEWDANRLRHALQLALIRAAIAPIDLIRGYAGDDASFSKQEFLSMLKRLVNDPGDLWETLRDVVIELFNTIAGSNKSVDVTEFQSWLQMGWMEAKRDATGSTIEGTGPLDERVVETAIEHSAAAALKVASSATTAVQRLQRSAVSSTRSVFDARTSLPFAGVSRTVMTVQEVVMKDLADVRVADFLGRTKNTR</sequence>
<dbReference type="GO" id="GO:0005509">
    <property type="term" value="F:calcium ion binding"/>
    <property type="evidence" value="ECO:0007669"/>
    <property type="project" value="InterPro"/>
</dbReference>
<feature type="domain" description="EF-hand" evidence="3">
    <location>
        <begin position="81"/>
        <end position="109"/>
    </location>
</feature>
<dbReference type="InterPro" id="IPR011992">
    <property type="entry name" value="EF-hand-dom_pair"/>
</dbReference>
<dbReference type="InterPro" id="IPR002048">
    <property type="entry name" value="EF_hand_dom"/>
</dbReference>
<dbReference type="AlphaFoldDB" id="A0A0M0JB83"/>
<dbReference type="EMBL" id="JWZX01003175">
    <property type="protein sequence ID" value="KOO23617.1"/>
    <property type="molecule type" value="Genomic_DNA"/>
</dbReference>
<dbReference type="Pfam" id="PF13202">
    <property type="entry name" value="EF-hand_5"/>
    <property type="match status" value="1"/>
</dbReference>
<comment type="caution">
    <text evidence="4">The sequence shown here is derived from an EMBL/GenBank/DDBJ whole genome shotgun (WGS) entry which is preliminary data.</text>
</comment>
<feature type="domain" description="EF-hand" evidence="3">
    <location>
        <begin position="5"/>
        <end position="40"/>
    </location>
</feature>
<feature type="domain" description="EF-hand" evidence="3">
    <location>
        <begin position="193"/>
        <end position="228"/>
    </location>
</feature>
<protein>
    <submittedName>
        <fullName evidence="4">Calcium-dependent protein</fullName>
    </submittedName>
</protein>
<dbReference type="PROSITE" id="PS00018">
    <property type="entry name" value="EF_HAND_1"/>
    <property type="match status" value="3"/>
</dbReference>
<dbReference type="PANTHER" id="PTHR46311:SF5">
    <property type="entry name" value="EF-HAND DOMAIN-CONTAINING PROTEIN"/>
    <property type="match status" value="1"/>
</dbReference>
<evidence type="ECO:0000313" key="5">
    <source>
        <dbReference type="Proteomes" id="UP000037460"/>
    </source>
</evidence>
<dbReference type="Proteomes" id="UP000037460">
    <property type="component" value="Unassembled WGS sequence"/>
</dbReference>
<gene>
    <name evidence="4" type="ORF">Ctob_001565</name>
</gene>
<dbReference type="PROSITE" id="PS50222">
    <property type="entry name" value="EF_HAND_2"/>
    <property type="match status" value="4"/>
</dbReference>
<dbReference type="SMART" id="SM00054">
    <property type="entry name" value="EFh"/>
    <property type="match status" value="4"/>
</dbReference>
<dbReference type="PANTHER" id="PTHR46311">
    <property type="entry name" value="CALCIUM-BINDING PROTEIN 8-RELATED"/>
    <property type="match status" value="1"/>
</dbReference>
<dbReference type="GO" id="GO:0032588">
    <property type="term" value="C:trans-Golgi network membrane"/>
    <property type="evidence" value="ECO:0007669"/>
    <property type="project" value="TreeGrafter"/>
</dbReference>
<keyword evidence="2" id="KW-0106">Calcium</keyword>
<keyword evidence="1" id="KW-0677">Repeat</keyword>
<keyword evidence="5" id="KW-1185">Reference proteome</keyword>
<dbReference type="InterPro" id="IPR051111">
    <property type="entry name" value="Ca-binding_regulatory"/>
</dbReference>
<evidence type="ECO:0000256" key="1">
    <source>
        <dbReference type="ARBA" id="ARBA00022737"/>
    </source>
</evidence>
<name>A0A0M0JB83_9EUKA</name>
<accession>A0A0M0JB83</accession>
<organism evidence="4 5">
    <name type="scientific">Chrysochromulina tobinii</name>
    <dbReference type="NCBI Taxonomy" id="1460289"/>
    <lineage>
        <taxon>Eukaryota</taxon>
        <taxon>Haptista</taxon>
        <taxon>Haptophyta</taxon>
        <taxon>Prymnesiophyceae</taxon>
        <taxon>Prymnesiales</taxon>
        <taxon>Chrysochromulinaceae</taxon>
        <taxon>Chrysochromulina</taxon>
    </lineage>
</organism>
<dbReference type="OrthoDB" id="293868at2759"/>
<reference evidence="5" key="1">
    <citation type="journal article" date="2015" name="PLoS Genet.">
        <title>Genome Sequence and Transcriptome Analyses of Chrysochromulina tobin: Metabolic Tools for Enhanced Algal Fitness in the Prominent Order Prymnesiales (Haptophyceae).</title>
        <authorList>
            <person name="Hovde B.T."/>
            <person name="Deodato C.R."/>
            <person name="Hunsperger H.M."/>
            <person name="Ryken S.A."/>
            <person name="Yost W."/>
            <person name="Jha R.K."/>
            <person name="Patterson J."/>
            <person name="Monnat R.J. Jr."/>
            <person name="Barlow S.B."/>
            <person name="Starkenburg S.R."/>
            <person name="Cattolico R.A."/>
        </authorList>
    </citation>
    <scope>NUCLEOTIDE SEQUENCE</scope>
    <source>
        <strain evidence="5">CCMP291</strain>
    </source>
</reference>
<dbReference type="Gene3D" id="1.10.238.10">
    <property type="entry name" value="EF-hand"/>
    <property type="match status" value="2"/>
</dbReference>
<feature type="domain" description="EF-hand" evidence="3">
    <location>
        <begin position="41"/>
        <end position="76"/>
    </location>
</feature>
<evidence type="ECO:0000259" key="3">
    <source>
        <dbReference type="PROSITE" id="PS50222"/>
    </source>
</evidence>
<dbReference type="Pfam" id="PF13499">
    <property type="entry name" value="EF-hand_7"/>
    <property type="match status" value="1"/>
</dbReference>
<dbReference type="SUPFAM" id="SSF47473">
    <property type="entry name" value="EF-hand"/>
    <property type="match status" value="2"/>
</dbReference>
<proteinExistence type="predicted"/>
<dbReference type="CDD" id="cd00051">
    <property type="entry name" value="EFh"/>
    <property type="match status" value="2"/>
</dbReference>
<evidence type="ECO:0000256" key="2">
    <source>
        <dbReference type="ARBA" id="ARBA00022837"/>
    </source>
</evidence>
<evidence type="ECO:0000313" key="4">
    <source>
        <dbReference type="EMBL" id="KOO23617.1"/>
    </source>
</evidence>
<dbReference type="InterPro" id="IPR018247">
    <property type="entry name" value="EF_Hand_1_Ca_BS"/>
</dbReference>